<gene>
    <name evidence="3" type="ORF">THII_1434</name>
</gene>
<dbReference type="HOGENOM" id="CLU_108952_1_0_6"/>
<name>A0A090BUU8_9GAMM</name>
<dbReference type="STRING" id="40754.THII_1434"/>
<keyword evidence="4" id="KW-1185">Reference proteome</keyword>
<dbReference type="CDD" id="cd14797">
    <property type="entry name" value="DUF302"/>
    <property type="match status" value="1"/>
</dbReference>
<dbReference type="SUPFAM" id="SSF103247">
    <property type="entry name" value="TT1751-like"/>
    <property type="match status" value="1"/>
</dbReference>
<organism evidence="3 4">
    <name type="scientific">Thioploca ingrica</name>
    <dbReference type="NCBI Taxonomy" id="40754"/>
    <lineage>
        <taxon>Bacteria</taxon>
        <taxon>Pseudomonadati</taxon>
        <taxon>Pseudomonadota</taxon>
        <taxon>Gammaproteobacteria</taxon>
        <taxon>Thiotrichales</taxon>
        <taxon>Thiotrichaceae</taxon>
        <taxon>Thioploca</taxon>
    </lineage>
</organism>
<dbReference type="EMBL" id="AP014633">
    <property type="protein sequence ID" value="BAP55731.1"/>
    <property type="molecule type" value="Genomic_DNA"/>
</dbReference>
<evidence type="ECO:0000256" key="1">
    <source>
        <dbReference type="SAM" id="SignalP"/>
    </source>
</evidence>
<protein>
    <recommendedName>
        <fullName evidence="2">DUF302 domain-containing protein</fullName>
    </recommendedName>
</protein>
<sequence length="164" mass="18377">MIQRVMVIVFGWLVTTSAFATDQLTFDIAKTVIKKPIAEGVSFDEAIDSMKLRANSLNMKLVAHQPLSKEYQALGLPNIKRTEIFQFCDAKIAKEMIEYDISYAAYMPCRITLVEEKPGKGWLVMMNLDIFIGSAQLPPRLHQLATKIRDNLISIIEAGANGDL</sequence>
<evidence type="ECO:0000313" key="4">
    <source>
        <dbReference type="Proteomes" id="UP000031623"/>
    </source>
</evidence>
<evidence type="ECO:0000313" key="3">
    <source>
        <dbReference type="EMBL" id="BAP55731.1"/>
    </source>
</evidence>
<keyword evidence="1" id="KW-0732">Signal</keyword>
<dbReference type="KEGG" id="tig:THII_1434"/>
<proteinExistence type="predicted"/>
<feature type="signal peptide" evidence="1">
    <location>
        <begin position="1"/>
        <end position="20"/>
    </location>
</feature>
<evidence type="ECO:0000259" key="2">
    <source>
        <dbReference type="Pfam" id="PF03625"/>
    </source>
</evidence>
<dbReference type="InterPro" id="IPR005180">
    <property type="entry name" value="DUF302"/>
</dbReference>
<dbReference type="AlphaFoldDB" id="A0A090BUU8"/>
<accession>A0A090BUU8</accession>
<dbReference type="Pfam" id="PF03625">
    <property type="entry name" value="DUF302"/>
    <property type="match status" value="1"/>
</dbReference>
<dbReference type="OrthoDB" id="9783833at2"/>
<dbReference type="Proteomes" id="UP000031623">
    <property type="component" value="Chromosome"/>
</dbReference>
<dbReference type="Gene3D" id="3.30.310.70">
    <property type="entry name" value="TT1751-like domain"/>
    <property type="match status" value="1"/>
</dbReference>
<feature type="domain" description="DUF302" evidence="2">
    <location>
        <begin position="77"/>
        <end position="127"/>
    </location>
</feature>
<reference evidence="3 4" key="1">
    <citation type="journal article" date="2014" name="ISME J.">
        <title>Ecophysiology of Thioploca ingrica as revealed by the complete genome sequence supplemented with proteomic evidence.</title>
        <authorList>
            <person name="Kojima H."/>
            <person name="Ogura Y."/>
            <person name="Yamamoto N."/>
            <person name="Togashi T."/>
            <person name="Mori H."/>
            <person name="Watanabe T."/>
            <person name="Nemoto F."/>
            <person name="Kurokawa K."/>
            <person name="Hayashi T."/>
            <person name="Fukui M."/>
        </authorList>
    </citation>
    <scope>NUCLEOTIDE SEQUENCE [LARGE SCALE GENOMIC DNA]</scope>
</reference>
<feature type="chain" id="PRO_5001853448" description="DUF302 domain-containing protein" evidence="1">
    <location>
        <begin position="21"/>
        <end position="164"/>
    </location>
</feature>
<dbReference type="InterPro" id="IPR035923">
    <property type="entry name" value="TT1751-like_sf"/>
</dbReference>